<keyword evidence="1" id="KW-0812">Transmembrane</keyword>
<dbReference type="RefSeq" id="WP_106632295.1">
    <property type="nucleotide sequence ID" value="NZ_PXXO01000008.1"/>
</dbReference>
<evidence type="ECO:0000313" key="2">
    <source>
        <dbReference type="EMBL" id="PSJ05031.1"/>
    </source>
</evidence>
<evidence type="ECO:0000313" key="3">
    <source>
        <dbReference type="Proteomes" id="UP000243002"/>
    </source>
</evidence>
<name>A0A2P7MV10_9CYAN</name>
<reference evidence="2 3" key="1">
    <citation type="journal article" date="2018" name="Environ. Microbiol.">
        <title>Ecological and genomic features of two widespread freshwater picocyanobacteria.</title>
        <authorList>
            <person name="Cabello-Yeves P.J."/>
            <person name="Picazo A."/>
            <person name="Camacho A."/>
            <person name="Callieri C."/>
            <person name="Rosselli R."/>
            <person name="Roda-Garcia J.J."/>
            <person name="Coutinho F.H."/>
            <person name="Rodriguez-Valera F."/>
        </authorList>
    </citation>
    <scope>NUCLEOTIDE SEQUENCE [LARGE SCALE GENOMIC DNA]</scope>
    <source>
        <strain evidence="2 3">Tous</strain>
    </source>
</reference>
<proteinExistence type="predicted"/>
<feature type="transmembrane region" description="Helical" evidence="1">
    <location>
        <begin position="45"/>
        <end position="66"/>
    </location>
</feature>
<protein>
    <submittedName>
        <fullName evidence="2">Uncharacterized protein</fullName>
    </submittedName>
</protein>
<keyword evidence="3" id="KW-1185">Reference proteome</keyword>
<dbReference type="OrthoDB" id="9934044at2"/>
<keyword evidence="1" id="KW-0472">Membrane</keyword>
<dbReference type="EMBL" id="PXXO01000008">
    <property type="protein sequence ID" value="PSJ05031.1"/>
    <property type="molecule type" value="Genomic_DNA"/>
</dbReference>
<dbReference type="Proteomes" id="UP000243002">
    <property type="component" value="Unassembled WGS sequence"/>
</dbReference>
<gene>
    <name evidence="2" type="ORF">C7K55_08470</name>
</gene>
<organism evidence="2 3">
    <name type="scientific">Cyanobium usitatum str. Tous</name>
    <dbReference type="NCBI Taxonomy" id="2116684"/>
    <lineage>
        <taxon>Bacteria</taxon>
        <taxon>Bacillati</taxon>
        <taxon>Cyanobacteriota</taxon>
        <taxon>Cyanophyceae</taxon>
        <taxon>Synechococcales</taxon>
        <taxon>Prochlorococcaceae</taxon>
        <taxon>Cyanobium</taxon>
    </lineage>
</organism>
<dbReference type="AlphaFoldDB" id="A0A2P7MV10"/>
<evidence type="ECO:0000256" key="1">
    <source>
        <dbReference type="SAM" id="Phobius"/>
    </source>
</evidence>
<keyword evidence="1" id="KW-1133">Transmembrane helix</keyword>
<sequence length="71" mass="8340">MRLPSLPPYLSTLPGAEQRLRALRVLAVSGLVLLLRPFWPLSWLPGWVVGALLLWTIGELVLWIWWPRRWR</sequence>
<accession>A0A2P7MV10</accession>
<comment type="caution">
    <text evidence="2">The sequence shown here is derived from an EMBL/GenBank/DDBJ whole genome shotgun (WGS) entry which is preliminary data.</text>
</comment>